<dbReference type="Proteomes" id="UP001497533">
    <property type="component" value="Chromosome"/>
</dbReference>
<evidence type="ECO:0000313" key="3">
    <source>
        <dbReference type="EMBL" id="CAL1329384.1"/>
    </source>
</evidence>
<protein>
    <submittedName>
        <fullName evidence="3">Probable cyclic di-GMP phosphodiesterase PdeK, partial</fullName>
    </submittedName>
</protein>
<feature type="transmembrane region" description="Helical" evidence="1">
    <location>
        <begin position="153"/>
        <end position="180"/>
    </location>
</feature>
<gene>
    <name evidence="3" type="primary">pdeK</name>
    <name evidence="3" type="ORF">PRHACTZTBTEA_466</name>
</gene>
<keyword evidence="1" id="KW-0812">Transmembrane</keyword>
<keyword evidence="1" id="KW-0472">Membrane</keyword>
<dbReference type="Pfam" id="PF17154">
    <property type="entry name" value="GAPES3"/>
    <property type="match status" value="1"/>
</dbReference>
<name>A0ABP1CE62_9GAMM</name>
<feature type="transmembrane region" description="Helical" evidence="1">
    <location>
        <begin position="16"/>
        <end position="37"/>
    </location>
</feature>
<dbReference type="InterPro" id="IPR033419">
    <property type="entry name" value="GAPES3"/>
</dbReference>
<proteinExistence type="predicted"/>
<organism evidence="3 4">
    <name type="scientific">Candidatus Providencia siddallii</name>
    <dbReference type="NCBI Taxonomy" id="1715285"/>
    <lineage>
        <taxon>Bacteria</taxon>
        <taxon>Pseudomonadati</taxon>
        <taxon>Pseudomonadota</taxon>
        <taxon>Gammaproteobacteria</taxon>
        <taxon>Enterobacterales</taxon>
        <taxon>Morganellaceae</taxon>
        <taxon>Providencia</taxon>
    </lineage>
</organism>
<sequence length="234" mass="27608">MNIKVRRSLTLKSMNVFFLITMFLLAVFLSIQFNFLLEQQKKSYIEQLNNIANQIQKPLNDSLSKSDLNNTKNLLSILKIYAFINKVIVTIDDVDIIDLFFFSKKQIPDWAMYFIDIPSEITIPLYQNNIKDFQNKSKHCLILQIDHSCIYRFILNMIALMMTIYLLLTLIIVIVMTWCINRIIIRPLRQIAIELKIVKCTKNLYVSKFHQDDEIGLLVKNYNRNIGYNNKNTK</sequence>
<keyword evidence="1" id="KW-1133">Transmembrane helix</keyword>
<dbReference type="EMBL" id="OZ034688">
    <property type="protein sequence ID" value="CAL1329384.1"/>
    <property type="molecule type" value="Genomic_DNA"/>
</dbReference>
<reference evidence="3" key="1">
    <citation type="submission" date="2024-04" db="EMBL/GenBank/DDBJ databases">
        <authorList>
            <person name="Manzano-Marin A."/>
            <person name="Manzano-Marin A."/>
            <person name="Alejandro Manzano Marin A."/>
        </authorList>
    </citation>
    <scope>NUCLEOTIDE SEQUENCE [LARGE SCALE GENOMIC DNA]</scope>
    <source>
        <strain evidence="3">TABTEA</strain>
    </source>
</reference>
<evidence type="ECO:0000259" key="2">
    <source>
        <dbReference type="Pfam" id="PF17154"/>
    </source>
</evidence>
<keyword evidence="4" id="KW-1185">Reference proteome</keyword>
<dbReference type="RefSeq" id="WP_341764849.1">
    <property type="nucleotide sequence ID" value="NZ_OZ034688.1"/>
</dbReference>
<feature type="domain" description="Gammaproteobacterial periplasmic sensor" evidence="2">
    <location>
        <begin position="39"/>
        <end position="156"/>
    </location>
</feature>
<accession>A0ABP1CE62</accession>
<evidence type="ECO:0000313" key="4">
    <source>
        <dbReference type="Proteomes" id="UP001497533"/>
    </source>
</evidence>
<evidence type="ECO:0000256" key="1">
    <source>
        <dbReference type="SAM" id="Phobius"/>
    </source>
</evidence>
<dbReference type="Gene3D" id="6.10.340.10">
    <property type="match status" value="1"/>
</dbReference>